<sequence>MDPHIIESKESKQRTTVGPSVDDRDLPAFLWLDPLRSRRKLKIFFVHARFD</sequence>
<name>A0A1R3HG32_9ROSI</name>
<dbReference type="EMBL" id="AWUE01020239">
    <property type="protein sequence ID" value="OMO69326.1"/>
    <property type="molecule type" value="Genomic_DNA"/>
</dbReference>
<evidence type="ECO:0000313" key="3">
    <source>
        <dbReference type="Proteomes" id="UP000187203"/>
    </source>
</evidence>
<gene>
    <name evidence="2" type="ORF">COLO4_29127</name>
</gene>
<keyword evidence="3" id="KW-1185">Reference proteome</keyword>
<feature type="compositionally biased region" description="Basic and acidic residues" evidence="1">
    <location>
        <begin position="1"/>
        <end position="13"/>
    </location>
</feature>
<protein>
    <submittedName>
        <fullName evidence="2">Uncharacterized protein</fullName>
    </submittedName>
</protein>
<evidence type="ECO:0000313" key="2">
    <source>
        <dbReference type="EMBL" id="OMO69326.1"/>
    </source>
</evidence>
<accession>A0A1R3HG32</accession>
<dbReference type="AlphaFoldDB" id="A0A1R3HG32"/>
<comment type="caution">
    <text evidence="2">The sequence shown here is derived from an EMBL/GenBank/DDBJ whole genome shotgun (WGS) entry which is preliminary data.</text>
</comment>
<organism evidence="2 3">
    <name type="scientific">Corchorus olitorius</name>
    <dbReference type="NCBI Taxonomy" id="93759"/>
    <lineage>
        <taxon>Eukaryota</taxon>
        <taxon>Viridiplantae</taxon>
        <taxon>Streptophyta</taxon>
        <taxon>Embryophyta</taxon>
        <taxon>Tracheophyta</taxon>
        <taxon>Spermatophyta</taxon>
        <taxon>Magnoliopsida</taxon>
        <taxon>eudicotyledons</taxon>
        <taxon>Gunneridae</taxon>
        <taxon>Pentapetalae</taxon>
        <taxon>rosids</taxon>
        <taxon>malvids</taxon>
        <taxon>Malvales</taxon>
        <taxon>Malvaceae</taxon>
        <taxon>Grewioideae</taxon>
        <taxon>Apeibeae</taxon>
        <taxon>Corchorus</taxon>
    </lineage>
</organism>
<evidence type="ECO:0000256" key="1">
    <source>
        <dbReference type="SAM" id="MobiDB-lite"/>
    </source>
</evidence>
<feature type="region of interest" description="Disordered" evidence="1">
    <location>
        <begin position="1"/>
        <end position="24"/>
    </location>
</feature>
<dbReference type="Proteomes" id="UP000187203">
    <property type="component" value="Unassembled WGS sequence"/>
</dbReference>
<reference evidence="3" key="1">
    <citation type="submission" date="2013-09" db="EMBL/GenBank/DDBJ databases">
        <title>Corchorus olitorius genome sequencing.</title>
        <authorList>
            <person name="Alam M."/>
            <person name="Haque M.S."/>
            <person name="Islam M.S."/>
            <person name="Emdad E.M."/>
            <person name="Islam M.M."/>
            <person name="Ahmed B."/>
            <person name="Halim A."/>
            <person name="Hossen Q.M.M."/>
            <person name="Hossain M.Z."/>
            <person name="Ahmed R."/>
            <person name="Khan M.M."/>
            <person name="Islam R."/>
            <person name="Rashid M.M."/>
            <person name="Khan S.A."/>
            <person name="Rahman M.S."/>
            <person name="Alam M."/>
            <person name="Yahiya A.S."/>
            <person name="Khan M.S."/>
            <person name="Azam M.S."/>
            <person name="Haque T."/>
            <person name="Lashkar M.Z.H."/>
            <person name="Akhand A.I."/>
            <person name="Morshed G."/>
            <person name="Roy S."/>
            <person name="Uddin K.S."/>
            <person name="Rabeya T."/>
            <person name="Hossain A.S."/>
            <person name="Chowdhury A."/>
            <person name="Snigdha A.R."/>
            <person name="Mortoza M.S."/>
            <person name="Matin S.A."/>
            <person name="Hoque S.M.E."/>
            <person name="Islam M.K."/>
            <person name="Roy D.K."/>
            <person name="Haider R."/>
            <person name="Moosa M.M."/>
            <person name="Elias S.M."/>
            <person name="Hasan A.M."/>
            <person name="Jahan S."/>
            <person name="Shafiuddin M."/>
            <person name="Mahmood N."/>
            <person name="Shommy N.S."/>
        </authorList>
    </citation>
    <scope>NUCLEOTIDE SEQUENCE [LARGE SCALE GENOMIC DNA]</scope>
    <source>
        <strain evidence="3">cv. O-4</strain>
    </source>
</reference>
<proteinExistence type="predicted"/>